<dbReference type="InterPro" id="IPR013123">
    <property type="entry name" value="SpoU_subst-bd"/>
</dbReference>
<dbReference type="Gene3D" id="3.40.1280.10">
    <property type="match status" value="1"/>
</dbReference>
<dbReference type="Proteomes" id="UP000553034">
    <property type="component" value="Unassembled WGS sequence"/>
</dbReference>
<dbReference type="RefSeq" id="WP_183477272.1">
    <property type="nucleotide sequence ID" value="NZ_JACIFO010000004.1"/>
</dbReference>
<dbReference type="InterPro" id="IPR029028">
    <property type="entry name" value="Alpha/beta_knot_MTases"/>
</dbReference>
<dbReference type="EC" id="2.1.1.185" evidence="4"/>
<evidence type="ECO:0000313" key="4">
    <source>
        <dbReference type="EMBL" id="MBB4118913.1"/>
    </source>
</evidence>
<dbReference type="CDD" id="cd18103">
    <property type="entry name" value="SpoU-like_RlmB"/>
    <property type="match status" value="1"/>
</dbReference>
<dbReference type="EMBL" id="JACIFO010000004">
    <property type="protein sequence ID" value="MBB4118913.1"/>
    <property type="molecule type" value="Genomic_DNA"/>
</dbReference>
<name>A0A840EQP4_9FLAO</name>
<accession>A0A840EQP4</accession>
<dbReference type="InterPro" id="IPR004441">
    <property type="entry name" value="rRNA_MeTrfase_TrmH"/>
</dbReference>
<sequence>MENKQITYGIHATLEALKSEQEIDKIFIQKELKSQPIKDIEHLAKKANIPVSYVPIQKLNRLTKENHQGVVANISPIKFISIETLLETSFQNKENPVFIVLDELTDVRNVGAIIRTAECTGVSGIIIPKQGGAAINAQTIKTSAGAIFNMPVCKVDHIKDALFYLQSYQVETLAATEKTENTVYDIDLKKPLAIIMGSEGKGVSKTILSMANHKAKLPMLGEISSLNVSVACGVFLYEIVRQRL</sequence>
<dbReference type="Pfam" id="PF08032">
    <property type="entry name" value="SpoU_sub_bind"/>
    <property type="match status" value="1"/>
</dbReference>
<evidence type="ECO:0000259" key="3">
    <source>
        <dbReference type="SMART" id="SM00967"/>
    </source>
</evidence>
<feature type="domain" description="RNA 2-O ribose methyltransferase substrate binding" evidence="3">
    <location>
        <begin position="6"/>
        <end position="80"/>
    </location>
</feature>
<keyword evidence="2 4" id="KW-0808">Transferase</keyword>
<dbReference type="GO" id="GO:0006396">
    <property type="term" value="P:RNA processing"/>
    <property type="evidence" value="ECO:0007669"/>
    <property type="project" value="InterPro"/>
</dbReference>
<organism evidence="4 5">
    <name type="scientific">Mesonia hippocampi</name>
    <dbReference type="NCBI Taxonomy" id="1628250"/>
    <lineage>
        <taxon>Bacteria</taxon>
        <taxon>Pseudomonadati</taxon>
        <taxon>Bacteroidota</taxon>
        <taxon>Flavobacteriia</taxon>
        <taxon>Flavobacteriales</taxon>
        <taxon>Flavobacteriaceae</taxon>
        <taxon>Mesonia</taxon>
    </lineage>
</organism>
<dbReference type="InterPro" id="IPR029026">
    <property type="entry name" value="tRNA_m1G_MTases_N"/>
</dbReference>
<dbReference type="InterPro" id="IPR001537">
    <property type="entry name" value="SpoU_MeTrfase"/>
</dbReference>
<evidence type="ECO:0000256" key="2">
    <source>
        <dbReference type="ARBA" id="ARBA00022679"/>
    </source>
</evidence>
<keyword evidence="1 4" id="KW-0489">Methyltransferase</keyword>
<dbReference type="SUPFAM" id="SSF75217">
    <property type="entry name" value="alpha/beta knot"/>
    <property type="match status" value="1"/>
</dbReference>
<keyword evidence="5" id="KW-1185">Reference proteome</keyword>
<dbReference type="GO" id="GO:0005829">
    <property type="term" value="C:cytosol"/>
    <property type="evidence" value="ECO:0007669"/>
    <property type="project" value="TreeGrafter"/>
</dbReference>
<reference evidence="4 5" key="1">
    <citation type="submission" date="2020-08" db="EMBL/GenBank/DDBJ databases">
        <title>Genomic Encyclopedia of Type Strains, Phase IV (KMG-IV): sequencing the most valuable type-strain genomes for metagenomic binning, comparative biology and taxonomic classification.</title>
        <authorList>
            <person name="Goeker M."/>
        </authorList>
    </citation>
    <scope>NUCLEOTIDE SEQUENCE [LARGE SCALE GENOMIC DNA]</scope>
    <source>
        <strain evidence="4 5">DSM 29568</strain>
    </source>
</reference>
<dbReference type="GO" id="GO:0008173">
    <property type="term" value="F:RNA methyltransferase activity"/>
    <property type="evidence" value="ECO:0007669"/>
    <property type="project" value="InterPro"/>
</dbReference>
<dbReference type="AlphaFoldDB" id="A0A840EQP4"/>
<dbReference type="Pfam" id="PF00588">
    <property type="entry name" value="SpoU_methylase"/>
    <property type="match status" value="1"/>
</dbReference>
<proteinExistence type="predicted"/>
<dbReference type="SMART" id="SM00967">
    <property type="entry name" value="SpoU_sub_bind"/>
    <property type="match status" value="1"/>
</dbReference>
<dbReference type="InterPro" id="IPR029064">
    <property type="entry name" value="Ribosomal_eL30-like_sf"/>
</dbReference>
<dbReference type="Gene3D" id="3.30.1330.30">
    <property type="match status" value="1"/>
</dbReference>
<dbReference type="GO" id="GO:0032259">
    <property type="term" value="P:methylation"/>
    <property type="evidence" value="ECO:0007669"/>
    <property type="project" value="UniProtKB-KW"/>
</dbReference>
<dbReference type="PANTHER" id="PTHR46429:SF1">
    <property type="entry name" value="23S RRNA (GUANOSINE-2'-O-)-METHYLTRANSFERASE RLMB"/>
    <property type="match status" value="1"/>
</dbReference>
<dbReference type="GO" id="GO:0003723">
    <property type="term" value="F:RNA binding"/>
    <property type="evidence" value="ECO:0007669"/>
    <property type="project" value="InterPro"/>
</dbReference>
<evidence type="ECO:0000256" key="1">
    <source>
        <dbReference type="ARBA" id="ARBA00022603"/>
    </source>
</evidence>
<dbReference type="NCBIfam" id="TIGR00186">
    <property type="entry name" value="rRNA_methyl_3"/>
    <property type="match status" value="1"/>
</dbReference>
<dbReference type="SUPFAM" id="SSF55315">
    <property type="entry name" value="L30e-like"/>
    <property type="match status" value="1"/>
</dbReference>
<protein>
    <submittedName>
        <fullName evidence="4">23S rRNA (Guanosine2251-2'-O)-methyltransferase</fullName>
        <ecNumber evidence="4">2.1.1.185</ecNumber>
    </submittedName>
</protein>
<evidence type="ECO:0000313" key="5">
    <source>
        <dbReference type="Proteomes" id="UP000553034"/>
    </source>
</evidence>
<comment type="caution">
    <text evidence="4">The sequence shown here is derived from an EMBL/GenBank/DDBJ whole genome shotgun (WGS) entry which is preliminary data.</text>
</comment>
<gene>
    <name evidence="4" type="ORF">GGR32_001204</name>
</gene>
<dbReference type="PANTHER" id="PTHR46429">
    <property type="entry name" value="23S RRNA (GUANOSINE-2'-O-)-METHYLTRANSFERASE RLMB"/>
    <property type="match status" value="1"/>
</dbReference>